<dbReference type="eggNOG" id="ENOG502S60G">
    <property type="taxonomic scope" value="Eukaryota"/>
</dbReference>
<feature type="compositionally biased region" description="Polar residues" evidence="1">
    <location>
        <begin position="325"/>
        <end position="344"/>
    </location>
</feature>
<sequence>MPRGHQLPQAQNGANATSKAAGHESAESRDAPVISPAAVADMVFNEPRLLVCTTFVGDPGPDMTGFNQWLANTPSLASKVAVEGMFLGPPTVLLISIPQSLWTVIQDAKICFSLGYINSHNLINLYNGLMKSTTVPHSHPTALARDIEDGRTLLEAREAAVNTSPTYRNDFHTYQQQPAAPQTQQQPAAPQTQQQPAAPQTQQQQSQKMPGALPPLLQQHHQPQHQQSPLNAWDEWTEHVGRHMENGEGEFLGVDDLLISWALDEGIISRTEDNTYRLCNPMGSGTGGGSNGNGGSMSNSSVISNANANSNSSNNGNGSGNNWSTATTVNTVDTSSNDTMSRNGNVDLGTNDDNALPPSTNAEGAKDNASPQISVVNPVTDTNGLPPQRTDKLTMPPTPPQLTTRLQPGSAEKSVKETEKPARSPTKKVVSTANENESSPNTVSTVDNAAIAAVDTLTAAAAAAISSLSEDKQVGNIRPPSGADSGEKPVAASKIEDLSGLQSITVAAIAAAAALQQHENEENTNGAMDVDG</sequence>
<feature type="compositionally biased region" description="Polar residues" evidence="1">
    <location>
        <begin position="8"/>
        <end position="18"/>
    </location>
</feature>
<feature type="region of interest" description="Disordered" evidence="1">
    <location>
        <begin position="471"/>
        <end position="490"/>
    </location>
</feature>
<dbReference type="Proteomes" id="UP000018087">
    <property type="component" value="Unassembled WGS sequence"/>
</dbReference>
<dbReference type="STRING" id="1391915.U7PP29"/>
<protein>
    <submittedName>
        <fullName evidence="2">Uncharacterized protein</fullName>
    </submittedName>
</protein>
<dbReference type="HOGENOM" id="CLU_512072_0_0_1"/>
<feature type="compositionally biased region" description="Basic and acidic residues" evidence="1">
    <location>
        <begin position="21"/>
        <end position="30"/>
    </location>
</feature>
<feature type="region of interest" description="Disordered" evidence="1">
    <location>
        <begin position="1"/>
        <end position="30"/>
    </location>
</feature>
<dbReference type="AlphaFoldDB" id="U7PP29"/>
<feature type="compositionally biased region" description="Polar residues" evidence="1">
    <location>
        <begin position="369"/>
        <end position="385"/>
    </location>
</feature>
<gene>
    <name evidence="2" type="ORF">HMPREF1624_06705</name>
</gene>
<feature type="compositionally biased region" description="Polar residues" evidence="1">
    <location>
        <begin position="429"/>
        <end position="442"/>
    </location>
</feature>
<feature type="compositionally biased region" description="Low complexity" evidence="1">
    <location>
        <begin position="214"/>
        <end position="227"/>
    </location>
</feature>
<evidence type="ECO:0000313" key="3">
    <source>
        <dbReference type="Proteomes" id="UP000018087"/>
    </source>
</evidence>
<feature type="compositionally biased region" description="Basic and acidic residues" evidence="1">
    <location>
        <begin position="413"/>
        <end position="422"/>
    </location>
</feature>
<dbReference type="EMBL" id="KI440848">
    <property type="protein sequence ID" value="ERS97373.1"/>
    <property type="molecule type" value="Genomic_DNA"/>
</dbReference>
<proteinExistence type="predicted"/>
<organism evidence="2 3">
    <name type="scientific">Sporothrix schenckii (strain ATCC 58251 / de Perez 2211183)</name>
    <name type="common">Rose-picker's disease fungus</name>
    <dbReference type="NCBI Taxonomy" id="1391915"/>
    <lineage>
        <taxon>Eukaryota</taxon>
        <taxon>Fungi</taxon>
        <taxon>Dikarya</taxon>
        <taxon>Ascomycota</taxon>
        <taxon>Pezizomycotina</taxon>
        <taxon>Sordariomycetes</taxon>
        <taxon>Sordariomycetidae</taxon>
        <taxon>Ophiostomatales</taxon>
        <taxon>Ophiostomataceae</taxon>
        <taxon>Sporothrix</taxon>
    </lineage>
</organism>
<feature type="region of interest" description="Disordered" evidence="1">
    <location>
        <begin position="287"/>
        <end position="442"/>
    </location>
</feature>
<feature type="compositionally biased region" description="Low complexity" evidence="1">
    <location>
        <begin position="176"/>
        <end position="205"/>
    </location>
</feature>
<feature type="region of interest" description="Disordered" evidence="1">
    <location>
        <begin position="176"/>
        <end position="229"/>
    </location>
</feature>
<keyword evidence="3" id="KW-1185">Reference proteome</keyword>
<accession>U7PP29</accession>
<feature type="compositionally biased region" description="Polar residues" evidence="1">
    <location>
        <begin position="351"/>
        <end position="362"/>
    </location>
</feature>
<evidence type="ECO:0000313" key="2">
    <source>
        <dbReference type="EMBL" id="ERS97373.1"/>
    </source>
</evidence>
<feature type="compositionally biased region" description="Low complexity" evidence="1">
    <location>
        <begin position="296"/>
        <end position="324"/>
    </location>
</feature>
<name>U7PP29_SPOS1</name>
<dbReference type="OrthoDB" id="5388486at2759"/>
<evidence type="ECO:0000256" key="1">
    <source>
        <dbReference type="SAM" id="MobiDB-lite"/>
    </source>
</evidence>
<reference evidence="3" key="1">
    <citation type="journal article" date="2014" name="Genome Announc.">
        <title>Genome sequence of the pathogenic fungus Sporothrix schenckii (ATCC 58251).</title>
        <authorList>
            <person name="Cuomo C.A."/>
            <person name="Rodriguez-Del Valle N."/>
            <person name="Perez-Sanchez L."/>
            <person name="Abouelleil A."/>
            <person name="Goldberg J."/>
            <person name="Young S."/>
            <person name="Zeng Q."/>
            <person name="Birren B.W."/>
        </authorList>
    </citation>
    <scope>NUCLEOTIDE SEQUENCE [LARGE SCALE GENOMIC DNA]</scope>
    <source>
        <strain evidence="3">ATCC 58251 / de Perez 2211183</strain>
    </source>
</reference>